<reference evidence="2 3" key="1">
    <citation type="submission" date="2020-01" db="EMBL/GenBank/DDBJ databases">
        <authorList>
            <consortium name="DOE Joint Genome Institute"/>
            <person name="Haridas S."/>
            <person name="Albert R."/>
            <person name="Binder M."/>
            <person name="Bloem J."/>
            <person name="Labutti K."/>
            <person name="Salamov A."/>
            <person name="Andreopoulos B."/>
            <person name="Baker S.E."/>
            <person name="Barry K."/>
            <person name="Bills G."/>
            <person name="Bluhm B.H."/>
            <person name="Cannon C."/>
            <person name="Castanera R."/>
            <person name="Culley D.E."/>
            <person name="Daum C."/>
            <person name="Ezra D."/>
            <person name="Gonzalez J.B."/>
            <person name="Henrissat B."/>
            <person name="Kuo A."/>
            <person name="Liang C."/>
            <person name="Lipzen A."/>
            <person name="Lutzoni F."/>
            <person name="Magnuson J."/>
            <person name="Mondo S."/>
            <person name="Nolan M."/>
            <person name="Ohm R."/>
            <person name="Pangilinan J."/>
            <person name="Park H.-J.H."/>
            <person name="Ramirez L."/>
            <person name="Alfaro M."/>
            <person name="Sun H."/>
            <person name="Tritt A."/>
            <person name="Yoshinaga Y."/>
            <person name="Zwiers L.-H.L."/>
            <person name="Turgeon B.G."/>
            <person name="Goodwin S.B."/>
            <person name="Spatafora J.W."/>
            <person name="Crous P.W."/>
            <person name="Grigoriev I.V."/>
        </authorList>
    </citation>
    <scope>NUCLEOTIDE SEQUENCE [LARGE SCALE GENOMIC DNA]</scope>
    <source>
        <strain evidence="2 3">CBS 611.86</strain>
    </source>
</reference>
<organism evidence="2 3">
    <name type="scientific">Massariosphaeria phaeospora</name>
    <dbReference type="NCBI Taxonomy" id="100035"/>
    <lineage>
        <taxon>Eukaryota</taxon>
        <taxon>Fungi</taxon>
        <taxon>Dikarya</taxon>
        <taxon>Ascomycota</taxon>
        <taxon>Pezizomycotina</taxon>
        <taxon>Dothideomycetes</taxon>
        <taxon>Pleosporomycetidae</taxon>
        <taxon>Pleosporales</taxon>
        <taxon>Pleosporales incertae sedis</taxon>
        <taxon>Massariosphaeria</taxon>
    </lineage>
</organism>
<gene>
    <name evidence="2" type="ORF">BDV95DRAFT_612068</name>
</gene>
<protein>
    <submittedName>
        <fullName evidence="2">Uncharacterized protein</fullName>
    </submittedName>
</protein>
<dbReference type="EMBL" id="JAADJZ010000029">
    <property type="protein sequence ID" value="KAF2866206.1"/>
    <property type="molecule type" value="Genomic_DNA"/>
</dbReference>
<keyword evidence="3" id="KW-1185">Reference proteome</keyword>
<dbReference type="OrthoDB" id="3796530at2759"/>
<dbReference type="Proteomes" id="UP000481861">
    <property type="component" value="Unassembled WGS sequence"/>
</dbReference>
<comment type="caution">
    <text evidence="2">The sequence shown here is derived from an EMBL/GenBank/DDBJ whole genome shotgun (WGS) entry which is preliminary data.</text>
</comment>
<proteinExistence type="predicted"/>
<accession>A0A7C8I0Y1</accession>
<evidence type="ECO:0000313" key="3">
    <source>
        <dbReference type="Proteomes" id="UP000481861"/>
    </source>
</evidence>
<dbReference type="AlphaFoldDB" id="A0A7C8I0Y1"/>
<name>A0A7C8I0Y1_9PLEO</name>
<sequence>MGEDIADDSNYVDNGRNNQDEENDLEDLGQSVTEVINIDTGYQPNWGPAEGYRENYQNWKDGIMRSFKISERDFKIEPKDGPREKLYLVHHPNSTPRQLVGFIRFTYDAKDMGFYEMTNFKATLQRRHLVMGGTSKALDKKQMGQHGEGLKLSAVVNRRHPHNYSFIISASGCRWTFGWNVDKKMNCRIQRIPKNELREQKEVASQQAEKGLPRETKGRVWEDVSVVVGEPRRCRSLAGEVQMTNKIPLAEFLKWTKMTIDITPPVQIIRTDEGDLILDPNHKNKVYLHSLLLPSGSKSGRDFHFGYNLLDAATGRDRDTLTDARAEANKIAAILEEYRLGKADLIEKYVQLLLNKYHSAADVYDVEKHITNNLAKLIWSRMLISNNEPSFYYCGRNDLRGYVQIKERLRLKPIALDYSLWHLLRAHNLCLTPQEECLRRLRRATNVELKQDCCFSQHIIRGLRALLTSDTPWRNKEIVPVNGQELGIVTVYHEGKIKIDHAYFTYDGAHKATYCADKEDGRENITRTFTCDHVLLWLWDQIILARDDMNAHEEGFYG</sequence>
<evidence type="ECO:0000256" key="1">
    <source>
        <dbReference type="SAM" id="MobiDB-lite"/>
    </source>
</evidence>
<feature type="region of interest" description="Disordered" evidence="1">
    <location>
        <begin position="1"/>
        <end position="26"/>
    </location>
</feature>
<evidence type="ECO:0000313" key="2">
    <source>
        <dbReference type="EMBL" id="KAF2866206.1"/>
    </source>
</evidence>